<comment type="caution">
    <text evidence="2">The sequence shown here is derived from an EMBL/GenBank/DDBJ whole genome shotgun (WGS) entry which is preliminary data.</text>
</comment>
<organism evidence="2 3">
    <name type="scientific">Electrophorus voltai</name>
    <dbReference type="NCBI Taxonomy" id="2609070"/>
    <lineage>
        <taxon>Eukaryota</taxon>
        <taxon>Metazoa</taxon>
        <taxon>Chordata</taxon>
        <taxon>Craniata</taxon>
        <taxon>Vertebrata</taxon>
        <taxon>Euteleostomi</taxon>
        <taxon>Actinopterygii</taxon>
        <taxon>Neopterygii</taxon>
        <taxon>Teleostei</taxon>
        <taxon>Ostariophysi</taxon>
        <taxon>Gymnotiformes</taxon>
        <taxon>Gymnotoidei</taxon>
        <taxon>Gymnotidae</taxon>
        <taxon>Electrophorus</taxon>
    </lineage>
</organism>
<reference evidence="2" key="1">
    <citation type="submission" date="2023-03" db="EMBL/GenBank/DDBJ databases">
        <title>Electrophorus voltai genome.</title>
        <authorList>
            <person name="Bian C."/>
        </authorList>
    </citation>
    <scope>NUCLEOTIDE SEQUENCE</scope>
    <source>
        <strain evidence="2">CB-2022</strain>
        <tissue evidence="2">Muscle</tissue>
    </source>
</reference>
<feature type="region of interest" description="Disordered" evidence="1">
    <location>
        <begin position="268"/>
        <end position="289"/>
    </location>
</feature>
<feature type="compositionally biased region" description="Basic residues" evidence="1">
    <location>
        <begin position="109"/>
        <end position="122"/>
    </location>
</feature>
<dbReference type="Proteomes" id="UP001239994">
    <property type="component" value="Unassembled WGS sequence"/>
</dbReference>
<dbReference type="EMBL" id="JAROKS010000020">
    <property type="protein sequence ID" value="KAK1791488.1"/>
    <property type="molecule type" value="Genomic_DNA"/>
</dbReference>
<feature type="region of interest" description="Disordered" evidence="1">
    <location>
        <begin position="314"/>
        <end position="375"/>
    </location>
</feature>
<evidence type="ECO:0000313" key="3">
    <source>
        <dbReference type="Proteomes" id="UP001239994"/>
    </source>
</evidence>
<feature type="compositionally biased region" description="Polar residues" evidence="1">
    <location>
        <begin position="354"/>
        <end position="368"/>
    </location>
</feature>
<accession>A0AAD8Z1V1</accession>
<feature type="region of interest" description="Disordered" evidence="1">
    <location>
        <begin position="1"/>
        <end position="50"/>
    </location>
</feature>
<dbReference type="AlphaFoldDB" id="A0AAD8Z1V1"/>
<feature type="compositionally biased region" description="Polar residues" evidence="1">
    <location>
        <begin position="325"/>
        <end position="341"/>
    </location>
</feature>
<protein>
    <submittedName>
        <fullName evidence="2">Uncharacterized protein</fullName>
    </submittedName>
</protein>
<feature type="compositionally biased region" description="Basic and acidic residues" evidence="1">
    <location>
        <begin position="90"/>
        <end position="108"/>
    </location>
</feature>
<feature type="region of interest" description="Disordered" evidence="1">
    <location>
        <begin position="203"/>
        <end position="243"/>
    </location>
</feature>
<feature type="compositionally biased region" description="Basic and acidic residues" evidence="1">
    <location>
        <begin position="12"/>
        <end position="22"/>
    </location>
</feature>
<name>A0AAD8Z1V1_9TELE</name>
<evidence type="ECO:0000256" key="1">
    <source>
        <dbReference type="SAM" id="MobiDB-lite"/>
    </source>
</evidence>
<feature type="compositionally biased region" description="Polar residues" evidence="1">
    <location>
        <begin position="218"/>
        <end position="238"/>
    </location>
</feature>
<proteinExistence type="predicted"/>
<keyword evidence="3" id="KW-1185">Reference proteome</keyword>
<feature type="compositionally biased region" description="Basic and acidic residues" evidence="1">
    <location>
        <begin position="64"/>
        <end position="76"/>
    </location>
</feature>
<gene>
    <name evidence="2" type="ORF">P4O66_013486</name>
</gene>
<sequence>MKKQLESISFDECSHTEQDGKKQKPTSIRISELEGGAGGREVSEGQRQPAALCSTLAKRGVYRGRGEKQAVGDVRRTGGSPAGSGPRQKNGGERYDSESYKDLKEQQRRFQKSHHPSRVRGTPHLKHACCKLLSSPRVRARASGRHGNSILLLSLSLSSPSPSHVTLGAINGLKQEEDEPQTQAQEFSRLSLSLQLFIQMAKQQRNRDAGKPAPPQPVLSQNSACQEASVGGSSSKPQQDSRRAEAVFLHMAPTGFLSVQVQKHLSRHCAAQRGSLRRQTNPKTPHMHAMEPPSLNDKVLRHLFLVPHMQFAAPGKERARPATMRSLQSPGLKTTLEQLYESSRERPGPVPARSQISSVPQGRAQQAMSPYLLRS</sequence>
<feature type="region of interest" description="Disordered" evidence="1">
    <location>
        <begin position="64"/>
        <end position="122"/>
    </location>
</feature>
<evidence type="ECO:0000313" key="2">
    <source>
        <dbReference type="EMBL" id="KAK1791488.1"/>
    </source>
</evidence>